<comment type="pathway">
    <text evidence="3">Purine metabolism; IMP biosynthesis via de novo pathway; formate from 10-formyl-5,6,7,8-tetrahydrofolate: step 1/1.</text>
</comment>
<comment type="caution">
    <text evidence="7">The sequence shown here is derived from an EMBL/GenBank/DDBJ whole genome shotgun (WGS) entry which is preliminary data.</text>
</comment>
<evidence type="ECO:0000313" key="7">
    <source>
        <dbReference type="EMBL" id="PJZ91911.1"/>
    </source>
</evidence>
<dbReference type="Pfam" id="PF00551">
    <property type="entry name" value="Formyl_trans_N"/>
    <property type="match status" value="1"/>
</dbReference>
<dbReference type="Gene3D" id="3.40.50.170">
    <property type="entry name" value="Formyl transferase, N-terminal domain"/>
    <property type="match status" value="1"/>
</dbReference>
<evidence type="ECO:0000256" key="2">
    <source>
        <dbReference type="ARBA" id="ARBA00022801"/>
    </source>
</evidence>
<keyword evidence="8" id="KW-1185">Reference proteome</keyword>
<feature type="domain" description="Formyl transferase N-terminal" evidence="5">
    <location>
        <begin position="86"/>
        <end position="262"/>
    </location>
</feature>
<dbReference type="GO" id="GO:0006730">
    <property type="term" value="P:one-carbon metabolic process"/>
    <property type="evidence" value="ECO:0007669"/>
    <property type="project" value="UniProtKB-KW"/>
</dbReference>
<dbReference type="PANTHER" id="PTHR42706:SF1">
    <property type="entry name" value="FORMYLTETRAHYDROFOLATE DEFORMYLASE 2, MITOCHONDRIAL"/>
    <property type="match status" value="1"/>
</dbReference>
<dbReference type="PRINTS" id="PR01575">
    <property type="entry name" value="FFH4HYDRLASE"/>
</dbReference>
<protein>
    <recommendedName>
        <fullName evidence="3 4">Formyltetrahydrofolate deformylase</fullName>
        <ecNumber evidence="3 4">3.5.1.10</ecNumber>
    </recommendedName>
    <alternativeName>
        <fullName evidence="3">Formyl-FH(4) hydrolase</fullName>
    </alternativeName>
</protein>
<dbReference type="InterPro" id="IPR045865">
    <property type="entry name" value="ACT-like_dom_sf"/>
</dbReference>
<dbReference type="CDD" id="cd04875">
    <property type="entry name" value="ACT_F4HF-DF"/>
    <property type="match status" value="1"/>
</dbReference>
<proteinExistence type="inferred from homology"/>
<dbReference type="EMBL" id="NPEF01000197">
    <property type="protein sequence ID" value="PJZ91911.1"/>
    <property type="molecule type" value="Genomic_DNA"/>
</dbReference>
<evidence type="ECO:0000256" key="1">
    <source>
        <dbReference type="ARBA" id="ARBA00022563"/>
    </source>
</evidence>
<reference evidence="6" key="3">
    <citation type="submission" date="2023-10" db="EMBL/GenBank/DDBJ databases">
        <authorList>
            <person name="Picardeau M."/>
            <person name="Thibeaux R."/>
        </authorList>
    </citation>
    <scope>NUCLEOTIDE SEQUENCE</scope>
    <source>
        <strain evidence="6">ATI7-C-A5</strain>
    </source>
</reference>
<dbReference type="OrthoDB" id="9806170at2"/>
<evidence type="ECO:0000313" key="8">
    <source>
        <dbReference type="Proteomes" id="UP000232122"/>
    </source>
</evidence>
<dbReference type="RefSeq" id="WP_100747356.1">
    <property type="nucleotide sequence ID" value="NZ_NPEF02000017.1"/>
</dbReference>
<reference evidence="7" key="1">
    <citation type="submission" date="2017-07" db="EMBL/GenBank/DDBJ databases">
        <title>Leptospira spp. isolated from tropical soils.</title>
        <authorList>
            <person name="Thibeaux R."/>
            <person name="Iraola G."/>
            <person name="Ferres I."/>
            <person name="Bierque E."/>
            <person name="Girault D."/>
            <person name="Soupe-Gilbert M.-E."/>
            <person name="Picardeau M."/>
            <person name="Goarant C."/>
        </authorList>
    </citation>
    <scope>NUCLEOTIDE SEQUENCE [LARGE SCALE GENOMIC DNA]</scope>
    <source>
        <strain evidence="7">ATI7-C-A5</strain>
    </source>
</reference>
<name>A0A2N0BJB3_9LEPT</name>
<evidence type="ECO:0000256" key="4">
    <source>
        <dbReference type="NCBIfam" id="TIGR00655"/>
    </source>
</evidence>
<evidence type="ECO:0000259" key="5">
    <source>
        <dbReference type="Pfam" id="PF00551"/>
    </source>
</evidence>
<keyword evidence="2 3" id="KW-0378">Hydrolase</keyword>
<dbReference type="PANTHER" id="PTHR42706">
    <property type="entry name" value="FORMYLTETRAHYDROFOLATE DEFORMYLASE"/>
    <property type="match status" value="1"/>
</dbReference>
<dbReference type="Gene3D" id="3.30.70.260">
    <property type="match status" value="1"/>
</dbReference>
<dbReference type="SUPFAM" id="SSF53328">
    <property type="entry name" value="Formyltransferase"/>
    <property type="match status" value="1"/>
</dbReference>
<comment type="catalytic activity">
    <reaction evidence="3">
        <text>(6R)-10-formyltetrahydrofolate + H2O = (6S)-5,6,7,8-tetrahydrofolate + formate + H(+)</text>
        <dbReference type="Rhea" id="RHEA:19833"/>
        <dbReference type="ChEBI" id="CHEBI:15377"/>
        <dbReference type="ChEBI" id="CHEBI:15378"/>
        <dbReference type="ChEBI" id="CHEBI:15740"/>
        <dbReference type="ChEBI" id="CHEBI:57453"/>
        <dbReference type="ChEBI" id="CHEBI:195366"/>
        <dbReference type="EC" id="3.5.1.10"/>
    </reaction>
</comment>
<dbReference type="InterPro" id="IPR002376">
    <property type="entry name" value="Formyl_transf_N"/>
</dbReference>
<gene>
    <name evidence="3 7" type="primary">purU</name>
    <name evidence="6" type="ORF">CH379_014635</name>
    <name evidence="7" type="ORF">CH379_16045</name>
</gene>
<reference evidence="6 8" key="2">
    <citation type="journal article" date="2018" name="Microb. Genom.">
        <title>Deciphering the unexplored Leptospira diversity from soils uncovers genomic evolution to virulence.</title>
        <authorList>
            <person name="Thibeaux R."/>
            <person name="Iraola G."/>
            <person name="Ferres I."/>
            <person name="Bierque E."/>
            <person name="Girault D."/>
            <person name="Soupe-Gilbert M.E."/>
            <person name="Picardeau M."/>
            <person name="Goarant C."/>
        </authorList>
    </citation>
    <scope>NUCLEOTIDE SEQUENCE [LARGE SCALE GENOMIC DNA]</scope>
    <source>
        <strain evidence="6 8">ATI7-C-A5</strain>
    </source>
</reference>
<evidence type="ECO:0000313" key="6">
    <source>
        <dbReference type="EMBL" id="MDV6236863.1"/>
    </source>
</evidence>
<dbReference type="Proteomes" id="UP000232122">
    <property type="component" value="Unassembled WGS sequence"/>
</dbReference>
<dbReference type="UniPathway" id="UPA00074">
    <property type="reaction ID" value="UER00170"/>
</dbReference>
<dbReference type="PIRSF" id="PIRSF036480">
    <property type="entry name" value="FormyFH4_hydr"/>
    <property type="match status" value="1"/>
</dbReference>
<sequence length="281" mass="32225">MNRSDSRILLIRCPDAPGLIYKVTGSLFRMRANIVSNQEFVDNPASTFFMRTEFTGNIQEEVLLSELARQLPAGHELDLSPLRRSKVVILVTKEAHCLGDLLIRHRFGELEMDLAEVIGNRSELEGLVNDFHLPFTLVPTDGRDREEQEAELDDRLASLEPDWIVLAKYMRILSPSFVKKWGKKLLNIHHSFLPAFKGARPYVQAYERGVKIIGATAHFVTENLDEGPILVQDVIHVDHSYEPDRLMLFGRDLEKIVLAKALRLLLERRVTLFRNRTVVFE</sequence>
<comment type="function">
    <text evidence="3">Catalyzes the hydrolysis of 10-formyltetrahydrofolate (formyl-FH4) to formate and tetrahydrofolate (FH4).</text>
</comment>
<dbReference type="EC" id="3.5.1.10" evidence="3 4"/>
<dbReference type="GO" id="GO:0006189">
    <property type="term" value="P:'de novo' IMP biosynthetic process"/>
    <property type="evidence" value="ECO:0007669"/>
    <property type="project" value="UniProtKB-UniRule"/>
</dbReference>
<accession>A0A2N0BJB3</accession>
<dbReference type="GO" id="GO:0008864">
    <property type="term" value="F:formyltetrahydrofolate deformylase activity"/>
    <property type="evidence" value="ECO:0007669"/>
    <property type="project" value="UniProtKB-UniRule"/>
</dbReference>
<dbReference type="InterPro" id="IPR004810">
    <property type="entry name" value="PurU"/>
</dbReference>
<accession>A0A2N0B5T9</accession>
<keyword evidence="3" id="KW-0658">Purine biosynthesis</keyword>
<dbReference type="InterPro" id="IPR036477">
    <property type="entry name" value="Formyl_transf_N_sf"/>
</dbReference>
<dbReference type="SUPFAM" id="SSF55021">
    <property type="entry name" value="ACT-like"/>
    <property type="match status" value="1"/>
</dbReference>
<keyword evidence="1 3" id="KW-0554">One-carbon metabolism</keyword>
<dbReference type="EMBL" id="NPEF02000017">
    <property type="protein sequence ID" value="MDV6236863.1"/>
    <property type="molecule type" value="Genomic_DNA"/>
</dbReference>
<comment type="similarity">
    <text evidence="3">Belongs to the PurU family.</text>
</comment>
<organism evidence="7">
    <name type="scientific">Leptospira ellisii</name>
    <dbReference type="NCBI Taxonomy" id="2023197"/>
    <lineage>
        <taxon>Bacteria</taxon>
        <taxon>Pseudomonadati</taxon>
        <taxon>Spirochaetota</taxon>
        <taxon>Spirochaetia</taxon>
        <taxon>Leptospirales</taxon>
        <taxon>Leptospiraceae</taxon>
        <taxon>Leptospira</taxon>
    </lineage>
</organism>
<dbReference type="NCBIfam" id="TIGR00655">
    <property type="entry name" value="PurU"/>
    <property type="match status" value="1"/>
</dbReference>
<feature type="active site" evidence="3">
    <location>
        <position position="225"/>
    </location>
</feature>
<dbReference type="HAMAP" id="MF_01927">
    <property type="entry name" value="PurU"/>
    <property type="match status" value="1"/>
</dbReference>
<dbReference type="InterPro" id="IPR044074">
    <property type="entry name" value="PurU_ACT"/>
</dbReference>
<dbReference type="AlphaFoldDB" id="A0A2N0BJB3"/>
<dbReference type="NCBIfam" id="NF004684">
    <property type="entry name" value="PRK06027.1"/>
    <property type="match status" value="1"/>
</dbReference>
<evidence type="ECO:0000256" key="3">
    <source>
        <dbReference type="HAMAP-Rule" id="MF_01927"/>
    </source>
</evidence>